<dbReference type="EC" id="5.4.2.9" evidence="5"/>
<evidence type="ECO:0000259" key="6">
    <source>
        <dbReference type="Pfam" id="PF01467"/>
    </source>
</evidence>
<comment type="caution">
    <text evidence="7">The sequence shown here is derived from an EMBL/GenBank/DDBJ whole genome shotgun (WGS) entry which is preliminary data.</text>
</comment>
<accession>A0A2N8RZD5</accession>
<dbReference type="InterPro" id="IPR012698">
    <property type="entry name" value="PEnolPyrv_PMutase_core"/>
</dbReference>
<protein>
    <recommendedName>
        <fullName evidence="5">phosphoenolpyruvate mutase</fullName>
        <ecNumber evidence="5">5.4.2.9</ecNumber>
    </recommendedName>
</protein>
<evidence type="ECO:0000256" key="5">
    <source>
        <dbReference type="ARBA" id="ARBA00024063"/>
    </source>
</evidence>
<dbReference type="Gene3D" id="3.40.50.620">
    <property type="entry name" value="HUPs"/>
    <property type="match status" value="1"/>
</dbReference>
<dbReference type="PANTHER" id="PTHR43793">
    <property type="entry name" value="FAD SYNTHASE"/>
    <property type="match status" value="1"/>
</dbReference>
<keyword evidence="1" id="KW-0808">Transferase</keyword>
<dbReference type="Proteomes" id="UP000235925">
    <property type="component" value="Unassembled WGS sequence"/>
</dbReference>
<evidence type="ECO:0000256" key="1">
    <source>
        <dbReference type="ARBA" id="ARBA00022679"/>
    </source>
</evidence>
<dbReference type="InterPro" id="IPR004821">
    <property type="entry name" value="Cyt_trans-like"/>
</dbReference>
<keyword evidence="3" id="KW-0479">Metal-binding</keyword>
<keyword evidence="2" id="KW-0548">Nucleotidyltransferase</keyword>
<dbReference type="CDD" id="cd00377">
    <property type="entry name" value="ICL_PEPM"/>
    <property type="match status" value="1"/>
</dbReference>
<sequence length="435" mass="48730">MAANKVVYVGMSADLVHPGHLNILKKAAEYGEVVVGLLTDAAIASYKRIPFMEFEQRRLVIENIKNVSRVVPQTTLDYVPNLRALKPDYVVHGDDWREGVQRETRQRVIDALAEWGGELVEVPYTAGISSTQLNRALREIGTTPDLRLKSLRRMLQVKPLLRFLDIHNALSGLIIENTKVSTPEGLREFDGMWGSSLTDSTAKGKPDIEAVDVSARMNTLNEVLEVTTKPIIYDADTGGQPEHFEFTVRTLERLGVSAAIIEDKTGLKKNSLFGNEVAQAQDTIENFSAKIRIGKKAQATDDFMIIARIESLILDRGMDDAISRAMAYLDAGADGIMIHSRKEDPAEIFEFCDQYRTFENRKPLVVVPSSYNRVFEAELQERGVNIVIYANQLLRSAYPAMLETAKSILLHQRSKECDEKMLPIKEILELIPGTK</sequence>
<dbReference type="SUPFAM" id="SSF51621">
    <property type="entry name" value="Phosphoenolpyruvate/pyruvate domain"/>
    <property type="match status" value="1"/>
</dbReference>
<evidence type="ECO:0000256" key="3">
    <source>
        <dbReference type="ARBA" id="ARBA00022723"/>
    </source>
</evidence>
<dbReference type="SUPFAM" id="SSF52374">
    <property type="entry name" value="Nucleotidylyl transferase"/>
    <property type="match status" value="1"/>
</dbReference>
<dbReference type="InterPro" id="IPR014729">
    <property type="entry name" value="Rossmann-like_a/b/a_fold"/>
</dbReference>
<evidence type="ECO:0000256" key="4">
    <source>
        <dbReference type="ARBA" id="ARBA00023235"/>
    </source>
</evidence>
<dbReference type="InterPro" id="IPR050385">
    <property type="entry name" value="Archaeal_FAD_synthase"/>
</dbReference>
<dbReference type="EMBL" id="POUN01000004">
    <property type="protein sequence ID" value="PNF79750.1"/>
    <property type="molecule type" value="Genomic_DNA"/>
</dbReference>
<evidence type="ECO:0000256" key="2">
    <source>
        <dbReference type="ARBA" id="ARBA00022695"/>
    </source>
</evidence>
<name>A0A2N8RZD5_STUST</name>
<reference evidence="7 8" key="1">
    <citation type="submission" date="2018-01" db="EMBL/GenBank/DDBJ databases">
        <title>Denitrification phenotypes of diverse strains of Pseudomonas stutzeri.</title>
        <authorList>
            <person name="Milligan D.A."/>
            <person name="Bergaust L."/>
            <person name="Bakken L.R."/>
            <person name="Frostegard A."/>
        </authorList>
    </citation>
    <scope>NUCLEOTIDE SEQUENCE [LARGE SCALE GENOMIC DNA]</scope>
    <source>
        <strain evidence="7 8">KC</strain>
    </source>
</reference>
<dbReference type="Gene3D" id="3.20.20.60">
    <property type="entry name" value="Phosphoenolpyruvate-binding domains"/>
    <property type="match status" value="1"/>
</dbReference>
<dbReference type="Pfam" id="PF13714">
    <property type="entry name" value="PEP_mutase"/>
    <property type="match status" value="1"/>
</dbReference>
<organism evidence="7 8">
    <name type="scientific">Stutzerimonas stutzeri</name>
    <name type="common">Pseudomonas stutzeri</name>
    <dbReference type="NCBI Taxonomy" id="316"/>
    <lineage>
        <taxon>Bacteria</taxon>
        <taxon>Pseudomonadati</taxon>
        <taxon>Pseudomonadota</taxon>
        <taxon>Gammaproteobacteria</taxon>
        <taxon>Pseudomonadales</taxon>
        <taxon>Pseudomonadaceae</taxon>
        <taxon>Stutzerimonas</taxon>
    </lineage>
</organism>
<dbReference type="GO" id="GO:0046872">
    <property type="term" value="F:metal ion binding"/>
    <property type="evidence" value="ECO:0007669"/>
    <property type="project" value="UniProtKB-KW"/>
</dbReference>
<gene>
    <name evidence="7" type="primary">aepX</name>
    <name evidence="7" type="ORF">CXK92_14015</name>
</gene>
<keyword evidence="4" id="KW-0413">Isomerase</keyword>
<dbReference type="CDD" id="cd02170">
    <property type="entry name" value="cytidylyltransferase"/>
    <property type="match status" value="1"/>
</dbReference>
<dbReference type="OrthoDB" id="9802794at2"/>
<dbReference type="AlphaFoldDB" id="A0A2N8RZD5"/>
<dbReference type="GO" id="GO:0016779">
    <property type="term" value="F:nucleotidyltransferase activity"/>
    <property type="evidence" value="ECO:0007669"/>
    <property type="project" value="UniProtKB-KW"/>
</dbReference>
<dbReference type="InterPro" id="IPR039556">
    <property type="entry name" value="ICL/PEPM"/>
</dbReference>
<dbReference type="NCBIfam" id="TIGR02320">
    <property type="entry name" value="PEP_mutase"/>
    <property type="match status" value="1"/>
</dbReference>
<dbReference type="NCBIfam" id="TIGR00125">
    <property type="entry name" value="cyt_tran_rel"/>
    <property type="match status" value="1"/>
</dbReference>
<dbReference type="GO" id="GO:0050188">
    <property type="term" value="F:phosphoenolpyruvate mutase activity"/>
    <property type="evidence" value="ECO:0007669"/>
    <property type="project" value="UniProtKB-EC"/>
</dbReference>
<evidence type="ECO:0000313" key="7">
    <source>
        <dbReference type="EMBL" id="PNF79750.1"/>
    </source>
</evidence>
<evidence type="ECO:0000313" key="8">
    <source>
        <dbReference type="Proteomes" id="UP000235925"/>
    </source>
</evidence>
<keyword evidence="7" id="KW-0670">Pyruvate</keyword>
<dbReference type="PANTHER" id="PTHR43793:SF1">
    <property type="entry name" value="FAD SYNTHASE"/>
    <property type="match status" value="1"/>
</dbReference>
<dbReference type="InterPro" id="IPR015813">
    <property type="entry name" value="Pyrv/PenolPyrv_kinase-like_dom"/>
</dbReference>
<dbReference type="Pfam" id="PF01467">
    <property type="entry name" value="CTP_transf_like"/>
    <property type="match status" value="1"/>
</dbReference>
<feature type="domain" description="Cytidyltransferase-like" evidence="6">
    <location>
        <begin position="12"/>
        <end position="133"/>
    </location>
</feature>
<dbReference type="RefSeq" id="WP_102825640.1">
    <property type="nucleotide sequence ID" value="NZ_CP139348.1"/>
</dbReference>
<proteinExistence type="predicted"/>
<dbReference type="InterPro" id="IPR040442">
    <property type="entry name" value="Pyrv_kinase-like_dom_sf"/>
</dbReference>